<organism evidence="1 2">
    <name type="scientific">Penicillium roqueforti (strain FM164)</name>
    <dbReference type="NCBI Taxonomy" id="1365484"/>
    <lineage>
        <taxon>Eukaryota</taxon>
        <taxon>Fungi</taxon>
        <taxon>Dikarya</taxon>
        <taxon>Ascomycota</taxon>
        <taxon>Pezizomycotina</taxon>
        <taxon>Eurotiomycetes</taxon>
        <taxon>Eurotiomycetidae</taxon>
        <taxon>Eurotiales</taxon>
        <taxon>Aspergillaceae</taxon>
        <taxon>Penicillium</taxon>
    </lineage>
</organism>
<evidence type="ECO:0000313" key="1">
    <source>
        <dbReference type="EMBL" id="CDM26318.1"/>
    </source>
</evidence>
<dbReference type="EMBL" id="HG792015">
    <property type="protein sequence ID" value="CDM26318.1"/>
    <property type="molecule type" value="Genomic_DNA"/>
</dbReference>
<name>W6PQ67_PENRF</name>
<dbReference type="Proteomes" id="UP000030686">
    <property type="component" value="Unassembled WGS sequence"/>
</dbReference>
<protein>
    <submittedName>
        <fullName evidence="1">Genomic scaffold, ProqFM164S01</fullName>
    </submittedName>
</protein>
<keyword evidence="2" id="KW-1185">Reference proteome</keyword>
<accession>W6PQ67</accession>
<proteinExistence type="predicted"/>
<dbReference type="AlphaFoldDB" id="W6PQ67"/>
<sequence length="54" mass="6307">MGASFGFRLLGNMANQKEVRTWVLESRSFESRSSDLDTRLMLKVWGIDKRSRSR</sequence>
<gene>
    <name evidence="1" type="ORF">PROQFM164_S01g000127</name>
</gene>
<evidence type="ECO:0000313" key="2">
    <source>
        <dbReference type="Proteomes" id="UP000030686"/>
    </source>
</evidence>
<reference evidence="1" key="1">
    <citation type="journal article" date="2014" name="Nat. Commun.">
        <title>Multiple recent horizontal transfers of a large genomic region in cheese making fungi.</title>
        <authorList>
            <person name="Cheeseman K."/>
            <person name="Ropars J."/>
            <person name="Renault P."/>
            <person name="Dupont J."/>
            <person name="Gouzy J."/>
            <person name="Branca A."/>
            <person name="Abraham A.L."/>
            <person name="Ceppi M."/>
            <person name="Conseiller E."/>
            <person name="Debuchy R."/>
            <person name="Malagnac F."/>
            <person name="Goarin A."/>
            <person name="Silar P."/>
            <person name="Lacoste S."/>
            <person name="Sallet E."/>
            <person name="Bensimon A."/>
            <person name="Giraud T."/>
            <person name="Brygoo Y."/>
        </authorList>
    </citation>
    <scope>NUCLEOTIDE SEQUENCE [LARGE SCALE GENOMIC DNA]</scope>
    <source>
        <strain evidence="1">FM164</strain>
    </source>
</reference>